<comment type="caution">
    <text evidence="3">The sequence shown here is derived from an EMBL/GenBank/DDBJ whole genome shotgun (WGS) entry which is preliminary data.</text>
</comment>
<sequence length="476" mass="52127">MHSNSSRVVHPFFHFLLFPPFIIPSFPSLFVPAVTDPSFLLQMRRLLCLGLCLAVVAFGVRAEEAAQNAEVDLADAFEELDESVKLDLARMLQDIFEIDEDEDAQAEGVVAEGSNREDRARDDVGDSDKAMSDPKDLSRFNGFIDTFFRRLNAYSRSRFDPLGFAIAKKGGGDKGKKGDGEKNKKKGGKGEKKGGNKKGGNKKGGNKKGNRHPKDLNLDEEEEVAEETVEIREKREVDLVAVEEVEDVEDVDETEEEEQESLDRVKRDADAVPAEEGEAVARKGRPAGGAKKGNKNKSAKKSNKNKKNKKGKKGGKKKNSKKGGKKGRKSSKARTTRAFVTGLATLARSGDVIVRNSENNKLIKANFRMGPIDLKVSRKFGKGKDAVTRNARAGSPQLEGRIAIKISPNGRAKVSAFKVKKPAIVKVDGNLSRADKDSTNNNFMENSIGKFAPYAAQKLKLASRAVLKEAEPKKSE</sequence>
<dbReference type="Proteomes" id="UP000283509">
    <property type="component" value="Unassembled WGS sequence"/>
</dbReference>
<keyword evidence="2" id="KW-0812">Transmembrane</keyword>
<feature type="compositionally biased region" description="Basic residues" evidence="1">
    <location>
        <begin position="292"/>
        <end position="335"/>
    </location>
</feature>
<feature type="compositionally biased region" description="Acidic residues" evidence="1">
    <location>
        <begin position="241"/>
        <end position="260"/>
    </location>
</feature>
<proteinExistence type="predicted"/>
<evidence type="ECO:0000256" key="2">
    <source>
        <dbReference type="SAM" id="Phobius"/>
    </source>
</evidence>
<feature type="compositionally biased region" description="Basic and acidic residues" evidence="1">
    <location>
        <begin position="261"/>
        <end position="270"/>
    </location>
</feature>
<evidence type="ECO:0000256" key="1">
    <source>
        <dbReference type="SAM" id="MobiDB-lite"/>
    </source>
</evidence>
<organism evidence="3 4">
    <name type="scientific">Penaeus vannamei</name>
    <name type="common">Whiteleg shrimp</name>
    <name type="synonym">Litopenaeus vannamei</name>
    <dbReference type="NCBI Taxonomy" id="6689"/>
    <lineage>
        <taxon>Eukaryota</taxon>
        <taxon>Metazoa</taxon>
        <taxon>Ecdysozoa</taxon>
        <taxon>Arthropoda</taxon>
        <taxon>Crustacea</taxon>
        <taxon>Multicrustacea</taxon>
        <taxon>Malacostraca</taxon>
        <taxon>Eumalacostraca</taxon>
        <taxon>Eucarida</taxon>
        <taxon>Decapoda</taxon>
        <taxon>Dendrobranchiata</taxon>
        <taxon>Penaeoidea</taxon>
        <taxon>Penaeidae</taxon>
        <taxon>Penaeus</taxon>
    </lineage>
</organism>
<feature type="compositionally biased region" description="Basic and acidic residues" evidence="1">
    <location>
        <begin position="170"/>
        <end position="194"/>
    </location>
</feature>
<feature type="compositionally biased region" description="Basic and acidic residues" evidence="1">
    <location>
        <begin position="229"/>
        <end position="238"/>
    </location>
</feature>
<feature type="transmembrane region" description="Helical" evidence="2">
    <location>
        <begin position="12"/>
        <end position="34"/>
    </location>
</feature>
<feature type="compositionally biased region" description="Basic and acidic residues" evidence="1">
    <location>
        <begin position="114"/>
        <end position="135"/>
    </location>
</feature>
<accession>A0A3R7R0I0</accession>
<keyword evidence="2" id="KW-1133">Transmembrane helix</keyword>
<keyword evidence="2" id="KW-0472">Membrane</keyword>
<feature type="region of interest" description="Disordered" evidence="1">
    <location>
        <begin position="105"/>
        <end position="135"/>
    </location>
</feature>
<feature type="compositionally biased region" description="Acidic residues" evidence="1">
    <location>
        <begin position="218"/>
        <end position="228"/>
    </location>
</feature>
<feature type="compositionally biased region" description="Basic residues" evidence="1">
    <location>
        <begin position="195"/>
        <end position="211"/>
    </location>
</feature>
<dbReference type="EMBL" id="QCYY01000150">
    <property type="protein sequence ID" value="ROT85933.1"/>
    <property type="molecule type" value="Genomic_DNA"/>
</dbReference>
<gene>
    <name evidence="3" type="ORF">C7M84_003689</name>
</gene>
<keyword evidence="4" id="KW-1185">Reference proteome</keyword>
<name>A0A3R7R0I0_PENVA</name>
<feature type="region of interest" description="Disordered" evidence="1">
    <location>
        <begin position="165"/>
        <end position="336"/>
    </location>
</feature>
<evidence type="ECO:0000313" key="3">
    <source>
        <dbReference type="EMBL" id="ROT85933.1"/>
    </source>
</evidence>
<dbReference type="OrthoDB" id="6381952at2759"/>
<reference evidence="3 4" key="2">
    <citation type="submission" date="2019-01" db="EMBL/GenBank/DDBJ databases">
        <title>The decoding of complex shrimp genome reveals the adaptation for benthos swimmer, frequently molting mechanism and breeding impact on genome.</title>
        <authorList>
            <person name="Sun Y."/>
            <person name="Gao Y."/>
            <person name="Yu Y."/>
        </authorList>
    </citation>
    <scope>NUCLEOTIDE SEQUENCE [LARGE SCALE GENOMIC DNA]</scope>
    <source>
        <tissue evidence="3">Muscle</tissue>
    </source>
</reference>
<evidence type="ECO:0000313" key="4">
    <source>
        <dbReference type="Proteomes" id="UP000283509"/>
    </source>
</evidence>
<reference evidence="3 4" key="1">
    <citation type="submission" date="2018-04" db="EMBL/GenBank/DDBJ databases">
        <authorList>
            <person name="Zhang X."/>
            <person name="Yuan J."/>
            <person name="Li F."/>
            <person name="Xiang J."/>
        </authorList>
    </citation>
    <scope>NUCLEOTIDE SEQUENCE [LARGE SCALE GENOMIC DNA]</scope>
    <source>
        <tissue evidence="3">Muscle</tissue>
    </source>
</reference>
<dbReference type="AlphaFoldDB" id="A0A3R7R0I0"/>
<dbReference type="STRING" id="6689.A0A3R7R0I0"/>
<protein>
    <submittedName>
        <fullName evidence="3">Putative FK506-binding protein 4-like</fullName>
    </submittedName>
</protein>